<gene>
    <name evidence="2" type="ORF">SBOR_8882</name>
</gene>
<dbReference type="OrthoDB" id="3541961at2759"/>
<proteinExistence type="predicted"/>
<dbReference type="EMBL" id="AYSA01000582">
    <property type="protein sequence ID" value="ESZ90722.1"/>
    <property type="molecule type" value="Genomic_DNA"/>
</dbReference>
<dbReference type="AlphaFoldDB" id="W9C1N1"/>
<evidence type="ECO:0000313" key="2">
    <source>
        <dbReference type="EMBL" id="ESZ90722.1"/>
    </source>
</evidence>
<protein>
    <submittedName>
        <fullName evidence="2">Uncharacterized protein</fullName>
    </submittedName>
</protein>
<organism evidence="2 3">
    <name type="scientific">Sclerotinia borealis (strain F-4128)</name>
    <dbReference type="NCBI Taxonomy" id="1432307"/>
    <lineage>
        <taxon>Eukaryota</taxon>
        <taxon>Fungi</taxon>
        <taxon>Dikarya</taxon>
        <taxon>Ascomycota</taxon>
        <taxon>Pezizomycotina</taxon>
        <taxon>Leotiomycetes</taxon>
        <taxon>Helotiales</taxon>
        <taxon>Sclerotiniaceae</taxon>
        <taxon>Sclerotinia</taxon>
    </lineage>
</organism>
<evidence type="ECO:0000256" key="1">
    <source>
        <dbReference type="SAM" id="MobiDB-lite"/>
    </source>
</evidence>
<reference evidence="2 3" key="1">
    <citation type="journal article" date="2014" name="Genome Announc.">
        <title>Draft genome sequence of Sclerotinia borealis, a psychrophilic plant pathogenic fungus.</title>
        <authorList>
            <person name="Mardanov A.V."/>
            <person name="Beletsky A.V."/>
            <person name="Kadnikov V.V."/>
            <person name="Ignatov A.N."/>
            <person name="Ravin N.V."/>
        </authorList>
    </citation>
    <scope>NUCLEOTIDE SEQUENCE [LARGE SCALE GENOMIC DNA]</scope>
    <source>
        <strain evidence="3">F-4157</strain>
    </source>
</reference>
<accession>W9C1N1</accession>
<feature type="region of interest" description="Disordered" evidence="1">
    <location>
        <begin position="1"/>
        <end position="23"/>
    </location>
</feature>
<dbReference type="Proteomes" id="UP000019487">
    <property type="component" value="Unassembled WGS sequence"/>
</dbReference>
<dbReference type="STRING" id="1432307.W9C1N1"/>
<feature type="compositionally biased region" description="Basic and acidic residues" evidence="1">
    <location>
        <begin position="1"/>
        <end position="11"/>
    </location>
</feature>
<evidence type="ECO:0000313" key="3">
    <source>
        <dbReference type="Proteomes" id="UP000019487"/>
    </source>
</evidence>
<comment type="caution">
    <text evidence="2">The sequence shown here is derived from an EMBL/GenBank/DDBJ whole genome shotgun (WGS) entry which is preliminary data.</text>
</comment>
<sequence length="194" mass="21451">MGRNVGKELMRPSKKRPNGMRHSENDTIYEIERQIGDNLSVLLFSEHAIGDKIIIQSGHPPELNNALTTPHTPTLIFVQFMVLDAACLYCGIAVSVTALNNIVRNQEDPKTAMHHLSRAFRLINSKLSGSDAVADTTIAVVMATDVLSGRTVDYCVIDKFERHSFDMSSNSNQLSHGKDFLGLETIKGLVRESD</sequence>
<keyword evidence="3" id="KW-1185">Reference proteome</keyword>
<dbReference type="HOGENOM" id="CLU_1403195_0_0_1"/>
<name>W9C1N1_SCLBF</name>